<feature type="domain" description="Biotin carboxylation" evidence="16">
    <location>
        <begin position="1"/>
        <end position="443"/>
    </location>
</feature>
<keyword evidence="18" id="KW-1185">Reference proteome</keyword>
<evidence type="ECO:0000259" key="16">
    <source>
        <dbReference type="PROSITE" id="PS50979"/>
    </source>
</evidence>
<feature type="region of interest" description="Disordered" evidence="13">
    <location>
        <begin position="471"/>
        <end position="511"/>
    </location>
</feature>
<dbReference type="PROSITE" id="PS00188">
    <property type="entry name" value="BIOTIN"/>
    <property type="match status" value="1"/>
</dbReference>
<keyword evidence="6" id="KW-0092">Biotin</keyword>
<dbReference type="GO" id="GO:0004075">
    <property type="term" value="F:biotin carboxylase activity"/>
    <property type="evidence" value="ECO:0007669"/>
    <property type="project" value="UniProtKB-EC"/>
</dbReference>
<name>A0A917QG47_9ACTN</name>
<dbReference type="SUPFAM" id="SSF51246">
    <property type="entry name" value="Rudiment single hybrid motif"/>
    <property type="match status" value="1"/>
</dbReference>
<dbReference type="PROSITE" id="PS00867">
    <property type="entry name" value="CPSASE_2"/>
    <property type="match status" value="1"/>
</dbReference>
<proteinExistence type="predicted"/>
<dbReference type="InterPro" id="IPR005481">
    <property type="entry name" value="BC-like_N"/>
</dbReference>
<dbReference type="SMART" id="SM00878">
    <property type="entry name" value="Biotin_carb_C"/>
    <property type="match status" value="1"/>
</dbReference>
<dbReference type="PROSITE" id="PS50975">
    <property type="entry name" value="ATP_GRASP"/>
    <property type="match status" value="1"/>
</dbReference>
<dbReference type="RefSeq" id="WP_189320163.1">
    <property type="nucleotide sequence ID" value="NZ_BMPQ01000001.1"/>
</dbReference>
<dbReference type="InterPro" id="IPR005482">
    <property type="entry name" value="Biotin_COase_C"/>
</dbReference>
<dbReference type="SUPFAM" id="SSF56059">
    <property type="entry name" value="Glutathione synthetase ATP-binding domain-like"/>
    <property type="match status" value="1"/>
</dbReference>
<keyword evidence="4 12" id="KW-0547">Nucleotide-binding</keyword>
<dbReference type="Pfam" id="PF00364">
    <property type="entry name" value="Biotin_lipoyl"/>
    <property type="match status" value="1"/>
</dbReference>
<dbReference type="InterPro" id="IPR048429">
    <property type="entry name" value="MCC_alpha_BT"/>
</dbReference>
<dbReference type="InterPro" id="IPR016185">
    <property type="entry name" value="PreATP-grasp_dom_sf"/>
</dbReference>
<comment type="pathway">
    <text evidence="7">Amino-acid degradation; L-leucine degradation.</text>
</comment>
<dbReference type="PANTHER" id="PTHR18866">
    <property type="entry name" value="CARBOXYLASE:PYRUVATE/ACETYL-COA/PROPIONYL-COA CARBOXYLASE"/>
    <property type="match status" value="1"/>
</dbReference>
<dbReference type="InterPro" id="IPR000089">
    <property type="entry name" value="Biotin_lipoyl"/>
</dbReference>
<dbReference type="Proteomes" id="UP000637788">
    <property type="component" value="Unassembled WGS sequence"/>
</dbReference>
<evidence type="ECO:0000256" key="4">
    <source>
        <dbReference type="ARBA" id="ARBA00022741"/>
    </source>
</evidence>
<dbReference type="InterPro" id="IPR011053">
    <property type="entry name" value="Single_hybrid_motif"/>
</dbReference>
<dbReference type="Gene3D" id="3.30.470.20">
    <property type="entry name" value="ATP-grasp fold, B domain"/>
    <property type="match status" value="1"/>
</dbReference>
<dbReference type="InterPro" id="IPR050856">
    <property type="entry name" value="Biotin_carboxylase_complex"/>
</dbReference>
<accession>A0A917QG47</accession>
<evidence type="ECO:0000259" key="15">
    <source>
        <dbReference type="PROSITE" id="PS50975"/>
    </source>
</evidence>
<evidence type="ECO:0000256" key="12">
    <source>
        <dbReference type="PROSITE-ProRule" id="PRU00409"/>
    </source>
</evidence>
<feature type="region of interest" description="Disordered" evidence="13">
    <location>
        <begin position="559"/>
        <end position="581"/>
    </location>
</feature>
<dbReference type="AlphaFoldDB" id="A0A917QG47"/>
<evidence type="ECO:0000256" key="3">
    <source>
        <dbReference type="ARBA" id="ARBA00022598"/>
    </source>
</evidence>
<comment type="caution">
    <text evidence="17">The sequence shown here is derived from an EMBL/GenBank/DDBJ whole genome shotgun (WGS) entry which is preliminary data.</text>
</comment>
<dbReference type="Pfam" id="PF02785">
    <property type="entry name" value="Biotin_carb_C"/>
    <property type="match status" value="1"/>
</dbReference>
<comment type="function">
    <text evidence="9">Component of a biotin-dependent acyl-CoA carboxylase complex. This subunit catalyzes the ATP-dependent carboxylation of the biotin carried by the biotin carboxyl carrier (BCC) domain, resulting in the formation of carboxyl biotin. When associated with the beta1 subunit AccD1, is involved in branched amino-acid catabolism with methylcrotonyl coenzyme A as the substrate.</text>
</comment>
<evidence type="ECO:0000313" key="17">
    <source>
        <dbReference type="EMBL" id="GGK47409.1"/>
    </source>
</evidence>
<evidence type="ECO:0000256" key="11">
    <source>
        <dbReference type="ARBA" id="ARBA00074050"/>
    </source>
</evidence>
<feature type="domain" description="ATP-grasp" evidence="15">
    <location>
        <begin position="120"/>
        <end position="314"/>
    </location>
</feature>
<comment type="cofactor">
    <cofactor evidence="1">
        <name>biotin</name>
        <dbReference type="ChEBI" id="CHEBI:57586"/>
    </cofactor>
</comment>
<evidence type="ECO:0000256" key="5">
    <source>
        <dbReference type="ARBA" id="ARBA00022840"/>
    </source>
</evidence>
<dbReference type="InterPro" id="IPR011054">
    <property type="entry name" value="Rudment_hybrid_motif"/>
</dbReference>
<dbReference type="Gene3D" id="2.40.50.100">
    <property type="match status" value="1"/>
</dbReference>
<comment type="subunit">
    <text evidence="10">The biotin-dependent acyl-CoA carboxylase complex is composed of AccA1, which contains the biotin carboxylase (BC) and biotin carboxyl carrier protein (BCCP) domains, and AccD1, which contains the carboxyl transferase (CT) domain. The AccA1/AccD1 complex forms a dodecamer.</text>
</comment>
<dbReference type="Pfam" id="PF00289">
    <property type="entry name" value="Biotin_carb_N"/>
    <property type="match status" value="1"/>
</dbReference>
<dbReference type="PANTHER" id="PTHR18866:SF33">
    <property type="entry name" value="METHYLCROTONOYL-COA CARBOXYLASE SUBUNIT ALPHA, MITOCHONDRIAL-RELATED"/>
    <property type="match status" value="1"/>
</dbReference>
<evidence type="ECO:0000313" key="18">
    <source>
        <dbReference type="Proteomes" id="UP000637788"/>
    </source>
</evidence>
<comment type="catalytic activity">
    <reaction evidence="8">
        <text>N(6)-biotinyl-L-lysyl-[protein] + hydrogencarbonate + ATP = N(6)-carboxybiotinyl-L-lysyl-[protein] + ADP + phosphate + H(+)</text>
        <dbReference type="Rhea" id="RHEA:13501"/>
        <dbReference type="Rhea" id="RHEA-COMP:10505"/>
        <dbReference type="Rhea" id="RHEA-COMP:10506"/>
        <dbReference type="ChEBI" id="CHEBI:15378"/>
        <dbReference type="ChEBI" id="CHEBI:17544"/>
        <dbReference type="ChEBI" id="CHEBI:30616"/>
        <dbReference type="ChEBI" id="CHEBI:43474"/>
        <dbReference type="ChEBI" id="CHEBI:83144"/>
        <dbReference type="ChEBI" id="CHEBI:83145"/>
        <dbReference type="ChEBI" id="CHEBI:456216"/>
        <dbReference type="EC" id="6.3.4.14"/>
    </reaction>
    <physiologicalReaction direction="left-to-right" evidence="8">
        <dbReference type="Rhea" id="RHEA:13502"/>
    </physiologicalReaction>
</comment>
<dbReference type="EMBL" id="BMPQ01000001">
    <property type="protein sequence ID" value="GGK47409.1"/>
    <property type="molecule type" value="Genomic_DNA"/>
</dbReference>
<keyword evidence="3" id="KW-0436">Ligase</keyword>
<dbReference type="SUPFAM" id="SSF51230">
    <property type="entry name" value="Single hybrid motif"/>
    <property type="match status" value="1"/>
</dbReference>
<dbReference type="GO" id="GO:0046872">
    <property type="term" value="F:metal ion binding"/>
    <property type="evidence" value="ECO:0007669"/>
    <property type="project" value="InterPro"/>
</dbReference>
<dbReference type="InterPro" id="IPR005479">
    <property type="entry name" value="CPAse_ATP-bd"/>
</dbReference>
<evidence type="ECO:0000256" key="1">
    <source>
        <dbReference type="ARBA" id="ARBA00001953"/>
    </source>
</evidence>
<organism evidence="17 18">
    <name type="scientific">Streptomyces flaveus</name>
    <dbReference type="NCBI Taxonomy" id="66370"/>
    <lineage>
        <taxon>Bacteria</taxon>
        <taxon>Bacillati</taxon>
        <taxon>Actinomycetota</taxon>
        <taxon>Actinomycetes</taxon>
        <taxon>Kitasatosporales</taxon>
        <taxon>Streptomycetaceae</taxon>
        <taxon>Streptomyces</taxon>
        <taxon>Streptomyces aurantiacus group</taxon>
    </lineage>
</organism>
<dbReference type="Pfam" id="PF21139">
    <property type="entry name" value="BT_MCC_alpha"/>
    <property type="match status" value="1"/>
</dbReference>
<sequence>MFETVLVANRGEIAVRVIRTLRALGVRSVAVFSDADADARHVREADTAVRIGPAPASESYLSAERLLEAAARTGAQAVHPGYGFLAENAAFARACADAGLVFIGPPASAIELMGDKIRAKETVKAAGVPVVPGAADPELEDAARELGAPVLLKPSAGGGGKGMRLVRDLSVLSEEIAAARREARASFGDDTLLVERWIDRPRHIEIQVLADGHGNVVHLGERECSLQRRHQKIIEEAPSVLLDEKTRAAMGTAAVEAARSCGYVGAGTVEFIVPGDDPSAYCFMEMNTRLQVEHPVTEMVTGIDLVEWQLRVAAGERLGFEQDDVALTGHAVEARICAEDAARGFLPSGGTVLALREPQGDGVRTDSGLSEGTEVGSLYDPMLSKVIAYGPDRATALRKLRAALAETVTLGVPTNAGFLRRLLAHPAVVAGELDTGLVEREVDGLVSAEVPGEVYVAAGLLRQAELFPSPAPSRSWGLRPQTPHRPERPRPQTPDGLSGAGPGSEGDSWVDPFSVPSGWRLGGEPAWTVHHLRVPGHDSVTVRVRSTAEGVEFLLDGAAEPLRGSGGLPPASGRGGVGEEKPSTVTLHLEGRTRTFTHSGTWLARDGDAWNVQDHDPVAASLSGAARTGVDSLTAPMPGTVTVVKVAVGDEVTAGQSLLVVEAMKMEHVISAPHAGTVAELDVTPGSTVAMDQVLAVIAPQEQELGQEEATS</sequence>
<evidence type="ECO:0000256" key="9">
    <source>
        <dbReference type="ARBA" id="ARBA00053351"/>
    </source>
</evidence>
<evidence type="ECO:0000256" key="6">
    <source>
        <dbReference type="ARBA" id="ARBA00023267"/>
    </source>
</evidence>
<dbReference type="InterPro" id="IPR001882">
    <property type="entry name" value="Biotin_BS"/>
</dbReference>
<dbReference type="SUPFAM" id="SSF52440">
    <property type="entry name" value="PreATP-grasp domain"/>
    <property type="match status" value="1"/>
</dbReference>
<keyword evidence="5 12" id="KW-0067">ATP-binding</keyword>
<reference evidence="17" key="1">
    <citation type="journal article" date="2014" name="Int. J. Syst. Evol. Microbiol.">
        <title>Complete genome sequence of Corynebacterium casei LMG S-19264T (=DSM 44701T), isolated from a smear-ripened cheese.</title>
        <authorList>
            <consortium name="US DOE Joint Genome Institute (JGI-PGF)"/>
            <person name="Walter F."/>
            <person name="Albersmeier A."/>
            <person name="Kalinowski J."/>
            <person name="Ruckert C."/>
        </authorList>
    </citation>
    <scope>NUCLEOTIDE SEQUENCE</scope>
    <source>
        <strain evidence="17">JCM 3035</strain>
    </source>
</reference>
<dbReference type="CDD" id="cd06850">
    <property type="entry name" value="biotinyl_domain"/>
    <property type="match status" value="1"/>
</dbReference>
<dbReference type="PROSITE" id="PS50979">
    <property type="entry name" value="BC"/>
    <property type="match status" value="1"/>
</dbReference>
<dbReference type="FunFam" id="3.30.470.20:FF:000028">
    <property type="entry name" value="Methylcrotonoyl-CoA carboxylase subunit alpha, mitochondrial"/>
    <property type="match status" value="1"/>
</dbReference>
<dbReference type="GO" id="GO:0005524">
    <property type="term" value="F:ATP binding"/>
    <property type="evidence" value="ECO:0007669"/>
    <property type="project" value="UniProtKB-UniRule"/>
</dbReference>
<protein>
    <recommendedName>
        <fullName evidence="11">Biotin-dependent 3-methylcrotonyl-coenzyme A carboxylase alpha1 subunit</fullName>
        <ecNumber evidence="2">6.3.4.14</ecNumber>
    </recommendedName>
</protein>
<dbReference type="InterPro" id="IPR011764">
    <property type="entry name" value="Biotin_carboxylation_dom"/>
</dbReference>
<evidence type="ECO:0000256" key="2">
    <source>
        <dbReference type="ARBA" id="ARBA00013263"/>
    </source>
</evidence>
<gene>
    <name evidence="17" type="ORF">GCM10010094_04310</name>
</gene>
<evidence type="ECO:0000256" key="8">
    <source>
        <dbReference type="ARBA" id="ARBA00048501"/>
    </source>
</evidence>
<evidence type="ECO:0000256" key="10">
    <source>
        <dbReference type="ARBA" id="ARBA00065901"/>
    </source>
</evidence>
<dbReference type="Pfam" id="PF02786">
    <property type="entry name" value="CPSase_L_D2"/>
    <property type="match status" value="1"/>
</dbReference>
<reference evidence="17" key="2">
    <citation type="submission" date="2020-09" db="EMBL/GenBank/DDBJ databases">
        <authorList>
            <person name="Sun Q."/>
            <person name="Ohkuma M."/>
        </authorList>
    </citation>
    <scope>NUCLEOTIDE SEQUENCE</scope>
    <source>
        <strain evidence="17">JCM 3035</strain>
    </source>
</reference>
<dbReference type="EC" id="6.3.4.14" evidence="2"/>
<dbReference type="PROSITE" id="PS50968">
    <property type="entry name" value="BIOTINYL_LIPOYL"/>
    <property type="match status" value="1"/>
</dbReference>
<dbReference type="FunFam" id="2.40.50.100:FF:000003">
    <property type="entry name" value="Acetyl-CoA carboxylase biotin carboxyl carrier protein"/>
    <property type="match status" value="1"/>
</dbReference>
<dbReference type="FunFam" id="3.40.50.20:FF:000010">
    <property type="entry name" value="Propionyl-CoA carboxylase subunit alpha"/>
    <property type="match status" value="1"/>
</dbReference>
<evidence type="ECO:0000259" key="14">
    <source>
        <dbReference type="PROSITE" id="PS50968"/>
    </source>
</evidence>
<dbReference type="InterPro" id="IPR011761">
    <property type="entry name" value="ATP-grasp"/>
</dbReference>
<evidence type="ECO:0000256" key="13">
    <source>
        <dbReference type="SAM" id="MobiDB-lite"/>
    </source>
</evidence>
<evidence type="ECO:0000256" key="7">
    <source>
        <dbReference type="ARBA" id="ARBA00046317"/>
    </source>
</evidence>
<feature type="domain" description="Lipoyl-binding" evidence="14">
    <location>
        <begin position="628"/>
        <end position="699"/>
    </location>
</feature>